<dbReference type="AlphaFoldDB" id="J9EX69"/>
<gene>
    <name evidence="2" type="ORF">WUBG_09321</name>
</gene>
<accession>J9EX69</accession>
<dbReference type="EMBL" id="ADBV01005130">
    <property type="protein sequence ID" value="EJW79769.1"/>
    <property type="molecule type" value="Genomic_DNA"/>
</dbReference>
<keyword evidence="1" id="KW-0472">Membrane</keyword>
<organism evidence="2 3">
    <name type="scientific">Wuchereria bancrofti</name>
    <dbReference type="NCBI Taxonomy" id="6293"/>
    <lineage>
        <taxon>Eukaryota</taxon>
        <taxon>Metazoa</taxon>
        <taxon>Ecdysozoa</taxon>
        <taxon>Nematoda</taxon>
        <taxon>Chromadorea</taxon>
        <taxon>Rhabditida</taxon>
        <taxon>Spirurina</taxon>
        <taxon>Spiruromorpha</taxon>
        <taxon>Filarioidea</taxon>
        <taxon>Onchocercidae</taxon>
        <taxon>Wuchereria</taxon>
    </lineage>
</organism>
<proteinExistence type="predicted"/>
<keyword evidence="1" id="KW-0812">Transmembrane</keyword>
<protein>
    <submittedName>
        <fullName evidence="2">Uncharacterized protein</fullName>
    </submittedName>
</protein>
<evidence type="ECO:0000256" key="1">
    <source>
        <dbReference type="SAM" id="Phobius"/>
    </source>
</evidence>
<sequence>DERQLMQAFALKPSSIVAAFSSHISHHIISYHLSLLIINTLPLTTVILLFIRPPASTIPFESVVQSPMVTNPTTATTTTTTTTQLILLLLIILLFIADVIIILITSG</sequence>
<reference evidence="3" key="1">
    <citation type="submission" date="2012-08" db="EMBL/GenBank/DDBJ databases">
        <title>The Genome Sequence of Wuchereria bancrofti.</title>
        <authorList>
            <person name="Nutman T.B."/>
            <person name="Fink D.L."/>
            <person name="Russ C."/>
            <person name="Young S."/>
            <person name="Zeng Q."/>
            <person name="Koehrsen M."/>
            <person name="Alvarado L."/>
            <person name="Berlin A."/>
            <person name="Chapman S.B."/>
            <person name="Chen Z."/>
            <person name="Freedman E."/>
            <person name="Gellesch M."/>
            <person name="Goldberg J."/>
            <person name="Griggs A."/>
            <person name="Gujja S."/>
            <person name="Heilman E.R."/>
            <person name="Heiman D."/>
            <person name="Hepburn T."/>
            <person name="Howarth C."/>
            <person name="Jen D."/>
            <person name="Larson L."/>
            <person name="Lewis B."/>
            <person name="Mehta T."/>
            <person name="Park D."/>
            <person name="Pearson M."/>
            <person name="Roberts A."/>
            <person name="Saif S."/>
            <person name="Shea T."/>
            <person name="Shenoy N."/>
            <person name="Sisk P."/>
            <person name="Stolte C."/>
            <person name="Sykes S."/>
            <person name="Walk T."/>
            <person name="White J."/>
            <person name="Yandava C."/>
            <person name="Haas B."/>
            <person name="Henn M.R."/>
            <person name="Nusbaum C."/>
            <person name="Birren B."/>
        </authorList>
    </citation>
    <scope>NUCLEOTIDE SEQUENCE [LARGE SCALE GENOMIC DNA]</scope>
    <source>
        <strain evidence="3">NA</strain>
    </source>
</reference>
<comment type="caution">
    <text evidence="2">The sequence shown here is derived from an EMBL/GenBank/DDBJ whole genome shotgun (WGS) entry which is preliminary data.</text>
</comment>
<evidence type="ECO:0000313" key="3">
    <source>
        <dbReference type="Proteomes" id="UP000004810"/>
    </source>
</evidence>
<keyword evidence="1" id="KW-1133">Transmembrane helix</keyword>
<name>J9EX69_WUCBA</name>
<evidence type="ECO:0000313" key="2">
    <source>
        <dbReference type="EMBL" id="EJW79769.1"/>
    </source>
</evidence>
<feature type="transmembrane region" description="Helical" evidence="1">
    <location>
        <begin position="31"/>
        <end position="51"/>
    </location>
</feature>
<feature type="non-terminal residue" evidence="2">
    <location>
        <position position="1"/>
    </location>
</feature>
<dbReference type="Proteomes" id="UP000004810">
    <property type="component" value="Unassembled WGS sequence"/>
</dbReference>
<feature type="transmembrane region" description="Helical" evidence="1">
    <location>
        <begin position="85"/>
        <end position="104"/>
    </location>
</feature>